<evidence type="ECO:0000313" key="3">
    <source>
        <dbReference type="Proteomes" id="UP000054011"/>
    </source>
</evidence>
<proteinExistence type="predicted"/>
<dbReference type="Gene3D" id="3.40.50.720">
    <property type="entry name" value="NAD(P)-binding Rossmann-like Domain"/>
    <property type="match status" value="1"/>
</dbReference>
<dbReference type="EMBL" id="LNSV01000076">
    <property type="protein sequence ID" value="KUH36462.1"/>
    <property type="molecule type" value="Genomic_DNA"/>
</dbReference>
<dbReference type="SUPFAM" id="SSF51735">
    <property type="entry name" value="NAD(P)-binding Rossmann-fold domains"/>
    <property type="match status" value="1"/>
</dbReference>
<evidence type="ECO:0000259" key="1">
    <source>
        <dbReference type="Pfam" id="PF01370"/>
    </source>
</evidence>
<protein>
    <submittedName>
        <fullName evidence="2">NAD-dependent dehydratase</fullName>
    </submittedName>
</protein>
<sequence>MGRVVLVTGVARPLAGRFVRRVTRDPDVDRVIGVDAVAPAHSLGGALFVRADIRQPVFGRLLAEHTVDTVVHMDVSATPLGGGGRTAVKETNVIGTMQLLGACQKCPTVSRLVVRSSTGVYGSAPRDPAVFTETTPPKSLPGGGFAKDVAEVEGYVRGFARRRPDVAVCVLRFANILGPGADSPLAEYFSLPVLPTVLGYDPRLQFVHEDDVLDVLRIASSEPRRATLNSGTFNVAGDGVLTLSQCARRLGRPTVPVLPPAVTWVGTALRAVGLSDFSPEQVRLLTHGRVVSTTQMRETLGFTPTYTTAETFADFVRHRGPGILPPAAITAAVDGLAARLGDGVAQWTAKRS</sequence>
<gene>
    <name evidence="2" type="ORF">ATE80_23585</name>
</gene>
<comment type="caution">
    <text evidence="2">The sequence shown here is derived from an EMBL/GenBank/DDBJ whole genome shotgun (WGS) entry which is preliminary data.</text>
</comment>
<dbReference type="OrthoDB" id="3205647at2"/>
<dbReference type="InterPro" id="IPR001509">
    <property type="entry name" value="Epimerase_deHydtase"/>
</dbReference>
<dbReference type="Pfam" id="PF01370">
    <property type="entry name" value="Epimerase"/>
    <property type="match status" value="1"/>
</dbReference>
<reference evidence="2 3" key="1">
    <citation type="submission" date="2015-11" db="EMBL/GenBank/DDBJ databases">
        <title>Genome-wide analysis reveals the secondary metabolome in Streptomyces kanasensis ZX01.</title>
        <authorList>
            <person name="Zhang G."/>
            <person name="Han L."/>
            <person name="Feng J."/>
            <person name="Zhang X."/>
        </authorList>
    </citation>
    <scope>NUCLEOTIDE SEQUENCE [LARGE SCALE GENOMIC DNA]</scope>
    <source>
        <strain evidence="2 3">ZX01</strain>
    </source>
</reference>
<feature type="domain" description="NAD-dependent epimerase/dehydratase" evidence="1">
    <location>
        <begin position="5"/>
        <end position="235"/>
    </location>
</feature>
<dbReference type="Proteomes" id="UP000054011">
    <property type="component" value="Unassembled WGS sequence"/>
</dbReference>
<dbReference type="STRING" id="936756.ATE80_23585"/>
<dbReference type="AlphaFoldDB" id="A0A100Y2G7"/>
<name>A0A100Y2G7_9ACTN</name>
<dbReference type="InterPro" id="IPR036291">
    <property type="entry name" value="NAD(P)-bd_dom_sf"/>
</dbReference>
<accession>A0A100Y2G7</accession>
<dbReference type="PANTHER" id="PTHR43245">
    <property type="entry name" value="BIFUNCTIONAL POLYMYXIN RESISTANCE PROTEIN ARNA"/>
    <property type="match status" value="1"/>
</dbReference>
<keyword evidence="3" id="KW-1185">Reference proteome</keyword>
<dbReference type="RefSeq" id="WP_058944275.1">
    <property type="nucleotide sequence ID" value="NZ_LNSV01000076.1"/>
</dbReference>
<dbReference type="InterPro" id="IPR050177">
    <property type="entry name" value="Lipid_A_modif_metabolic_enz"/>
</dbReference>
<dbReference type="PANTHER" id="PTHR43245:SF52">
    <property type="entry name" value="NAD-DEPENDENT EPIMERASE_DEHYDRATASE"/>
    <property type="match status" value="1"/>
</dbReference>
<organism evidence="2 3">
    <name type="scientific">Streptomyces kanasensis</name>
    <dbReference type="NCBI Taxonomy" id="936756"/>
    <lineage>
        <taxon>Bacteria</taxon>
        <taxon>Bacillati</taxon>
        <taxon>Actinomycetota</taxon>
        <taxon>Actinomycetes</taxon>
        <taxon>Kitasatosporales</taxon>
        <taxon>Streptomycetaceae</taxon>
        <taxon>Streptomyces</taxon>
    </lineage>
</organism>
<evidence type="ECO:0000313" key="2">
    <source>
        <dbReference type="EMBL" id="KUH36462.1"/>
    </source>
</evidence>